<name>A0A7M5V041_9CNID</name>
<dbReference type="Proteomes" id="UP000594262">
    <property type="component" value="Unplaced"/>
</dbReference>
<accession>A0A7M5V041</accession>
<protein>
    <recommendedName>
        <fullName evidence="1">Endonuclease/exonuclease/phosphatase domain-containing protein</fullName>
    </recommendedName>
</protein>
<evidence type="ECO:0000313" key="2">
    <source>
        <dbReference type="EnsemblMetazoa" id="CLYHEMP004066.1"/>
    </source>
</evidence>
<dbReference type="OrthoDB" id="10253982at2759"/>
<feature type="domain" description="Endonuclease/exonuclease/phosphatase" evidence="1">
    <location>
        <begin position="83"/>
        <end position="411"/>
    </location>
</feature>
<dbReference type="EnsemblMetazoa" id="CLYHEMT004066.1">
    <property type="protein sequence ID" value="CLYHEMP004066.1"/>
    <property type="gene ID" value="CLYHEMG004066"/>
</dbReference>
<evidence type="ECO:0000313" key="3">
    <source>
        <dbReference type="Proteomes" id="UP000594262"/>
    </source>
</evidence>
<dbReference type="InterPro" id="IPR005135">
    <property type="entry name" value="Endo/exonuclease/phosphatase"/>
</dbReference>
<proteinExistence type="predicted"/>
<sequence length="421" mass="48624">MASHYLHYQSNPKPNMASIPRPFFRSFKDLGRTWFKRTRPRTFEGKPNFEFTIASYNVLADKLLHDHPHLYFNRGNRDSWIFDWNYRKKNLIAEIIYSNADILCLQEVQEEHFYNWFNPKLKECGYTGIYNKRSGNKEDGCATFFKHDIFCMERHELVSFNKPKSNFMNRDNVAILVVLQPRAEIFKTNTPICVGNTHLLFNTKRGDIKLAQLAHLFAEVDRLSTDCRSNLPVILCGDFNSTPFSPLYDFLIRGELKFDGISRTVISGQDGSAKNENNYVLRDNVFPPDLGLTHTCKWRDSAQKQNGVNNIIDLTSDNDDYQTYLKEERGILKHDLELNSCYMHRGLDGSREVTTCHDKACSTVDYILYSNGKKKDSGGHSLWVSGVMSLLSEHEVYNMGKLPNKNLSSDHLMLMSSFVMS</sequence>
<organism evidence="2 3">
    <name type="scientific">Clytia hemisphaerica</name>
    <dbReference type="NCBI Taxonomy" id="252671"/>
    <lineage>
        <taxon>Eukaryota</taxon>
        <taxon>Metazoa</taxon>
        <taxon>Cnidaria</taxon>
        <taxon>Hydrozoa</taxon>
        <taxon>Hydroidolina</taxon>
        <taxon>Leptothecata</taxon>
        <taxon>Obeliida</taxon>
        <taxon>Clytiidae</taxon>
        <taxon>Clytia</taxon>
    </lineage>
</organism>
<evidence type="ECO:0000259" key="1">
    <source>
        <dbReference type="Pfam" id="PF03372"/>
    </source>
</evidence>
<dbReference type="PANTHER" id="PTHR12121:SF34">
    <property type="entry name" value="PROTEIN ANGEL"/>
    <property type="match status" value="1"/>
</dbReference>
<dbReference type="InterPro" id="IPR050410">
    <property type="entry name" value="CCR4/nocturin_mRNA_transcr"/>
</dbReference>
<dbReference type="SUPFAM" id="SSF56219">
    <property type="entry name" value="DNase I-like"/>
    <property type="match status" value="1"/>
</dbReference>
<reference evidence="2" key="1">
    <citation type="submission" date="2021-01" db="UniProtKB">
        <authorList>
            <consortium name="EnsemblMetazoa"/>
        </authorList>
    </citation>
    <scope>IDENTIFICATION</scope>
</reference>
<dbReference type="GO" id="GO:0000175">
    <property type="term" value="F:3'-5'-RNA exonuclease activity"/>
    <property type="evidence" value="ECO:0007669"/>
    <property type="project" value="TreeGrafter"/>
</dbReference>
<dbReference type="Gene3D" id="3.60.10.10">
    <property type="entry name" value="Endonuclease/exonuclease/phosphatase"/>
    <property type="match status" value="1"/>
</dbReference>
<dbReference type="RefSeq" id="XP_066923131.1">
    <property type="nucleotide sequence ID" value="XM_067067030.1"/>
</dbReference>
<dbReference type="Pfam" id="PF03372">
    <property type="entry name" value="Exo_endo_phos"/>
    <property type="match status" value="1"/>
</dbReference>
<keyword evidence="3" id="KW-1185">Reference proteome</keyword>
<dbReference type="GeneID" id="136810469"/>
<dbReference type="PANTHER" id="PTHR12121">
    <property type="entry name" value="CARBON CATABOLITE REPRESSOR PROTEIN 4"/>
    <property type="match status" value="1"/>
</dbReference>
<dbReference type="AlphaFoldDB" id="A0A7M5V041"/>
<dbReference type="InterPro" id="IPR036691">
    <property type="entry name" value="Endo/exonu/phosph_ase_sf"/>
</dbReference>